<comment type="caution">
    <text evidence="2">The sequence shown here is derived from an EMBL/GenBank/DDBJ whole genome shotgun (WGS) entry which is preliminary data.</text>
</comment>
<accession>A0AAD6U487</accession>
<gene>
    <name evidence="2" type="ORF">B0H15DRAFT_948714</name>
</gene>
<dbReference type="Proteomes" id="UP001222325">
    <property type="component" value="Unassembled WGS sequence"/>
</dbReference>
<evidence type="ECO:0000313" key="3">
    <source>
        <dbReference type="Proteomes" id="UP001222325"/>
    </source>
</evidence>
<keyword evidence="3" id="KW-1185">Reference proteome</keyword>
<dbReference type="EMBL" id="JARJCN010000022">
    <property type="protein sequence ID" value="KAJ7090192.1"/>
    <property type="molecule type" value="Genomic_DNA"/>
</dbReference>
<organism evidence="2 3">
    <name type="scientific">Mycena belliarum</name>
    <dbReference type="NCBI Taxonomy" id="1033014"/>
    <lineage>
        <taxon>Eukaryota</taxon>
        <taxon>Fungi</taxon>
        <taxon>Dikarya</taxon>
        <taxon>Basidiomycota</taxon>
        <taxon>Agaricomycotina</taxon>
        <taxon>Agaricomycetes</taxon>
        <taxon>Agaricomycetidae</taxon>
        <taxon>Agaricales</taxon>
        <taxon>Marasmiineae</taxon>
        <taxon>Mycenaceae</taxon>
        <taxon>Mycena</taxon>
    </lineage>
</organism>
<reference evidence="2" key="1">
    <citation type="submission" date="2023-03" db="EMBL/GenBank/DDBJ databases">
        <title>Massive genome expansion in bonnet fungi (Mycena s.s.) driven by repeated elements and novel gene families across ecological guilds.</title>
        <authorList>
            <consortium name="Lawrence Berkeley National Laboratory"/>
            <person name="Harder C.B."/>
            <person name="Miyauchi S."/>
            <person name="Viragh M."/>
            <person name="Kuo A."/>
            <person name="Thoen E."/>
            <person name="Andreopoulos B."/>
            <person name="Lu D."/>
            <person name="Skrede I."/>
            <person name="Drula E."/>
            <person name="Henrissat B."/>
            <person name="Morin E."/>
            <person name="Kohler A."/>
            <person name="Barry K."/>
            <person name="LaButti K."/>
            <person name="Morin E."/>
            <person name="Salamov A."/>
            <person name="Lipzen A."/>
            <person name="Mereny Z."/>
            <person name="Hegedus B."/>
            <person name="Baldrian P."/>
            <person name="Stursova M."/>
            <person name="Weitz H."/>
            <person name="Taylor A."/>
            <person name="Grigoriev I.V."/>
            <person name="Nagy L.G."/>
            <person name="Martin F."/>
            <person name="Kauserud H."/>
        </authorList>
    </citation>
    <scope>NUCLEOTIDE SEQUENCE</scope>
    <source>
        <strain evidence="2">CBHHK173m</strain>
    </source>
</reference>
<sequence>MPRRSPPTSLRLVQGPVPPRSVSKHTLPSVPRPTFAQPATMVRGPAPRQAMQRADPLLAAKYADLPAIVIPPTVSLPGSLLSATSPSPRARKSIRGPWDHSGSIATPINMESLLTPLKRAALA</sequence>
<dbReference type="AlphaFoldDB" id="A0AAD6U487"/>
<protein>
    <submittedName>
        <fullName evidence="2">Uncharacterized protein</fullName>
    </submittedName>
</protein>
<feature type="region of interest" description="Disordered" evidence="1">
    <location>
        <begin position="1"/>
        <end position="49"/>
    </location>
</feature>
<feature type="region of interest" description="Disordered" evidence="1">
    <location>
        <begin position="78"/>
        <end position="102"/>
    </location>
</feature>
<evidence type="ECO:0000313" key="2">
    <source>
        <dbReference type="EMBL" id="KAJ7090192.1"/>
    </source>
</evidence>
<evidence type="ECO:0000256" key="1">
    <source>
        <dbReference type="SAM" id="MobiDB-lite"/>
    </source>
</evidence>
<proteinExistence type="predicted"/>
<name>A0AAD6U487_9AGAR</name>